<comment type="cofactor">
    <cofactor evidence="1">
        <name>Mg(2+)</name>
        <dbReference type="ChEBI" id="CHEBI:18420"/>
    </cofactor>
</comment>
<dbReference type="SMART" id="SM00448">
    <property type="entry name" value="REC"/>
    <property type="match status" value="2"/>
</dbReference>
<reference evidence="11 12" key="1">
    <citation type="submission" date="2018-03" db="EMBL/GenBank/DDBJ databases">
        <title>Marinobacter brunus sp. nov., a marine bacterium of Gamma-proteobacteria isolated from the surface seawater of the South China Sea.</title>
        <authorList>
            <person name="Cheng H."/>
            <person name="Wu Y.-H."/>
            <person name="Xamxidin M."/>
            <person name="Xu X.-W."/>
        </authorList>
    </citation>
    <scope>NUCLEOTIDE SEQUENCE [LARGE SCALE GENOMIC DNA]</scope>
    <source>
        <strain evidence="11 12">JCM 30472</strain>
    </source>
</reference>
<dbReference type="GO" id="GO:0000160">
    <property type="term" value="P:phosphorelay signal transduction system"/>
    <property type="evidence" value="ECO:0007669"/>
    <property type="project" value="InterPro"/>
</dbReference>
<evidence type="ECO:0000259" key="8">
    <source>
        <dbReference type="PROSITE" id="PS50113"/>
    </source>
</evidence>
<feature type="modified residue" description="4-aspartylphosphate" evidence="5">
    <location>
        <position position="878"/>
    </location>
</feature>
<dbReference type="InterPro" id="IPR000700">
    <property type="entry name" value="PAS-assoc_C"/>
</dbReference>
<evidence type="ECO:0000313" key="12">
    <source>
        <dbReference type="Proteomes" id="UP000238385"/>
    </source>
</evidence>
<evidence type="ECO:0000256" key="5">
    <source>
        <dbReference type="PROSITE-ProRule" id="PRU00169"/>
    </source>
</evidence>
<dbReference type="Pfam" id="PF00072">
    <property type="entry name" value="Response_reg"/>
    <property type="match status" value="2"/>
</dbReference>
<feature type="domain" description="PAC" evidence="8">
    <location>
        <begin position="331"/>
        <end position="385"/>
    </location>
</feature>
<feature type="domain" description="PAS" evidence="7">
    <location>
        <begin position="254"/>
        <end position="330"/>
    </location>
</feature>
<dbReference type="Pfam" id="PF13188">
    <property type="entry name" value="PAS_8"/>
    <property type="match status" value="1"/>
</dbReference>
<evidence type="ECO:0000259" key="7">
    <source>
        <dbReference type="PROSITE" id="PS50112"/>
    </source>
</evidence>
<accession>A0A2T1KIZ0</accession>
<organism evidence="11 12">
    <name type="scientific">Marinobacter halophilus</name>
    <dbReference type="NCBI Taxonomy" id="1323740"/>
    <lineage>
        <taxon>Bacteria</taxon>
        <taxon>Pseudomonadati</taxon>
        <taxon>Pseudomonadota</taxon>
        <taxon>Gammaproteobacteria</taxon>
        <taxon>Pseudomonadales</taxon>
        <taxon>Marinobacteraceae</taxon>
        <taxon>Marinobacter</taxon>
    </lineage>
</organism>
<name>A0A2T1KIZ0_9GAMM</name>
<dbReference type="PROSITE" id="PS50113">
    <property type="entry name" value="PAC"/>
    <property type="match status" value="1"/>
</dbReference>
<dbReference type="SMART" id="SM00091">
    <property type="entry name" value="PAS"/>
    <property type="match status" value="2"/>
</dbReference>
<dbReference type="InterPro" id="IPR029787">
    <property type="entry name" value="Nucleotide_cyclase"/>
</dbReference>
<feature type="domain" description="GGDEF" evidence="10">
    <location>
        <begin position="417"/>
        <end position="550"/>
    </location>
</feature>
<dbReference type="Pfam" id="PF00563">
    <property type="entry name" value="EAL"/>
    <property type="match status" value="1"/>
</dbReference>
<evidence type="ECO:0000313" key="11">
    <source>
        <dbReference type="EMBL" id="PSF10147.1"/>
    </source>
</evidence>
<dbReference type="InterPro" id="IPR001633">
    <property type="entry name" value="EAL_dom"/>
</dbReference>
<dbReference type="Gene3D" id="3.20.20.450">
    <property type="entry name" value="EAL domain"/>
    <property type="match status" value="1"/>
</dbReference>
<dbReference type="CDD" id="cd00130">
    <property type="entry name" value="PAS"/>
    <property type="match status" value="1"/>
</dbReference>
<dbReference type="PROSITE" id="PS50887">
    <property type="entry name" value="GGDEF"/>
    <property type="match status" value="1"/>
</dbReference>
<dbReference type="AlphaFoldDB" id="A0A2T1KIZ0"/>
<dbReference type="Proteomes" id="UP000238385">
    <property type="component" value="Unassembled WGS sequence"/>
</dbReference>
<evidence type="ECO:0000256" key="3">
    <source>
        <dbReference type="ARBA" id="ARBA00022636"/>
    </source>
</evidence>
<dbReference type="PANTHER" id="PTHR44757:SF2">
    <property type="entry name" value="BIOFILM ARCHITECTURE MAINTENANCE PROTEIN MBAA"/>
    <property type="match status" value="1"/>
</dbReference>
<proteinExistence type="predicted"/>
<dbReference type="InterPro" id="IPR035965">
    <property type="entry name" value="PAS-like_dom_sf"/>
</dbReference>
<dbReference type="InterPro" id="IPR011006">
    <property type="entry name" value="CheY-like_superfamily"/>
</dbReference>
<dbReference type="Gene3D" id="3.30.70.270">
    <property type="match status" value="1"/>
</dbReference>
<comment type="catalytic activity">
    <reaction evidence="4">
        <text>3',3'-c-di-GMP + H2O = 5'-phosphoguanylyl(3'-&gt;5')guanosine + H(+)</text>
        <dbReference type="Rhea" id="RHEA:24902"/>
        <dbReference type="ChEBI" id="CHEBI:15377"/>
        <dbReference type="ChEBI" id="CHEBI:15378"/>
        <dbReference type="ChEBI" id="CHEBI:58754"/>
        <dbReference type="ChEBI" id="CHEBI:58805"/>
        <dbReference type="EC" id="3.1.4.52"/>
    </reaction>
    <physiologicalReaction direction="left-to-right" evidence="4">
        <dbReference type="Rhea" id="RHEA:24903"/>
    </physiologicalReaction>
</comment>
<dbReference type="SUPFAM" id="SSF141868">
    <property type="entry name" value="EAL domain-like"/>
    <property type="match status" value="1"/>
</dbReference>
<dbReference type="InterPro" id="IPR001610">
    <property type="entry name" value="PAC"/>
</dbReference>
<dbReference type="SUPFAM" id="SSF55073">
    <property type="entry name" value="Nucleotide cyclase"/>
    <property type="match status" value="1"/>
</dbReference>
<dbReference type="Gene3D" id="3.30.450.20">
    <property type="entry name" value="PAS domain"/>
    <property type="match status" value="2"/>
</dbReference>
<dbReference type="FunFam" id="3.20.20.450:FF:000001">
    <property type="entry name" value="Cyclic di-GMP phosphodiesterase yahA"/>
    <property type="match status" value="1"/>
</dbReference>
<dbReference type="InterPro" id="IPR001789">
    <property type="entry name" value="Sig_transdc_resp-reg_receiver"/>
</dbReference>
<evidence type="ECO:0000259" key="6">
    <source>
        <dbReference type="PROSITE" id="PS50110"/>
    </source>
</evidence>
<feature type="domain" description="EAL" evidence="9">
    <location>
        <begin position="559"/>
        <end position="813"/>
    </location>
</feature>
<dbReference type="SMART" id="SM00052">
    <property type="entry name" value="EAL"/>
    <property type="match status" value="1"/>
</dbReference>
<dbReference type="InterPro" id="IPR052155">
    <property type="entry name" value="Biofilm_reg_signaling"/>
</dbReference>
<dbReference type="NCBIfam" id="TIGR00254">
    <property type="entry name" value="GGDEF"/>
    <property type="match status" value="1"/>
</dbReference>
<sequence>MLDPMLRVLLIEDDEDDYLITRDLLNEVSPVNTRLIWRDGLADGLATLHENDVDVALVDLRLGPDSGLDLIRQAKAEGITTPFILLTGQGDDELDARAVELGAADYLVKCRLDGHTLLRSIRYAIDRAAATENLASSEAQYRLLFENNPTPMCLMRPGGTHISALNAAARNLYGFARQDTGGLSMADVRAPNGPAAPDAEGVVLQPGARLEQHRTRDGQPLMVEVMSENITINQDQLVLMTFNDKTVQIANNRQLKLLQRCIESSSNGIVVVDAVNQDMPLVYVNPTFERITGYRADEALGQNCRFLQGDDFDLSNEQALTEIRKAIAKGTDVSVVLRNYRKDGTAFWNDLYLSPIRNDRGEMTHFVGIQNDISERKSIENQLAYNTSHDVLTKLPNRALLEDRLVQACQFACRYNRHVGLLFIDLDGFKLINDSLGHRIGDQILIEVARRLKELVRSGDTVARVSGDEFVVTLPDLADSSDAQLVVEQVIKALAVPYRIGDQTLHLTASIGITTSDGSIREPSQLIQQADLAMYQAKQLGRNTWQWFAQEMNTQASYRVNLRNQLQDAIDNEALTVFYQPVIDSRTGQARSVEALVRWKHPEQGLVSPVDFIPLAEETGQIVALGKWVLGQACRDMVRLHAAGFRDCSMAVNVSPVQIRKADFVDVVKQALQASGLAPASLELEVVESAVLYDTDLVIRTLHELRDLGVRIAIDDFGTGFSSLSYIKLMPANKIKIDRSFIKDVIQNRSDAAITQGVISMAHHLSLEVVAEGVETEAHAAFLRRNHCDLLQGFAFARPMPYADLINYMNEHGSRRGHSAQTNENTQKTLLLLDDEANILKALTRTLRRDGYHILSTTSISEAFSLLAKNEVQVIISDQRMPEMSGTEFLSQVKAIHPDTVRIVLSGYTDLKSVTDAINQGAIYKFLTKPWDDNQIREHIQQAFHYHAAMQQ</sequence>
<dbReference type="RefSeq" id="WP_106669934.1">
    <property type="nucleotide sequence ID" value="NZ_BMFE01000001.1"/>
</dbReference>
<keyword evidence="5" id="KW-0597">Phosphoprotein</keyword>
<evidence type="ECO:0000259" key="10">
    <source>
        <dbReference type="PROSITE" id="PS50887"/>
    </source>
</evidence>
<dbReference type="FunFam" id="3.30.70.270:FF:000001">
    <property type="entry name" value="Diguanylate cyclase domain protein"/>
    <property type="match status" value="1"/>
</dbReference>
<dbReference type="EC" id="3.1.4.52" evidence="2"/>
<feature type="domain" description="Response regulatory" evidence="6">
    <location>
        <begin position="7"/>
        <end position="124"/>
    </location>
</feature>
<evidence type="ECO:0000256" key="2">
    <source>
        <dbReference type="ARBA" id="ARBA00012282"/>
    </source>
</evidence>
<dbReference type="SMART" id="SM00267">
    <property type="entry name" value="GGDEF"/>
    <property type="match status" value="1"/>
</dbReference>
<dbReference type="Gene3D" id="3.40.50.2300">
    <property type="match status" value="2"/>
</dbReference>
<dbReference type="NCBIfam" id="TIGR00229">
    <property type="entry name" value="sensory_box"/>
    <property type="match status" value="2"/>
</dbReference>
<dbReference type="InterPro" id="IPR000014">
    <property type="entry name" value="PAS"/>
</dbReference>
<dbReference type="PROSITE" id="PS50883">
    <property type="entry name" value="EAL"/>
    <property type="match status" value="1"/>
</dbReference>
<gene>
    <name evidence="11" type="ORF">C7H08_01190</name>
</gene>
<feature type="domain" description="Response regulatory" evidence="6">
    <location>
        <begin position="829"/>
        <end position="944"/>
    </location>
</feature>
<evidence type="ECO:0000256" key="4">
    <source>
        <dbReference type="ARBA" id="ARBA00051114"/>
    </source>
</evidence>
<dbReference type="SUPFAM" id="SSF52172">
    <property type="entry name" value="CheY-like"/>
    <property type="match status" value="2"/>
</dbReference>
<evidence type="ECO:0000259" key="9">
    <source>
        <dbReference type="PROSITE" id="PS50883"/>
    </source>
</evidence>
<dbReference type="InterPro" id="IPR000160">
    <property type="entry name" value="GGDEF_dom"/>
</dbReference>
<dbReference type="CDD" id="cd01948">
    <property type="entry name" value="EAL"/>
    <property type="match status" value="1"/>
</dbReference>
<protein>
    <recommendedName>
        <fullName evidence="2">cyclic-guanylate-specific phosphodiesterase</fullName>
        <ecNumber evidence="2">3.1.4.52</ecNumber>
    </recommendedName>
</protein>
<keyword evidence="12" id="KW-1185">Reference proteome</keyword>
<comment type="caution">
    <text evidence="11">The sequence shown here is derived from an EMBL/GenBank/DDBJ whole genome shotgun (WGS) entry which is preliminary data.</text>
</comment>
<dbReference type="CDD" id="cd17569">
    <property type="entry name" value="REC_HupR-like"/>
    <property type="match status" value="1"/>
</dbReference>
<dbReference type="PROSITE" id="PS50112">
    <property type="entry name" value="PAS"/>
    <property type="match status" value="1"/>
</dbReference>
<dbReference type="EMBL" id="PXNN01000003">
    <property type="protein sequence ID" value="PSF10147.1"/>
    <property type="molecule type" value="Genomic_DNA"/>
</dbReference>
<dbReference type="GO" id="GO:0071732">
    <property type="term" value="P:cellular response to nitric oxide"/>
    <property type="evidence" value="ECO:0007669"/>
    <property type="project" value="UniProtKB-ARBA"/>
</dbReference>
<dbReference type="SMART" id="SM00086">
    <property type="entry name" value="PAC"/>
    <property type="match status" value="1"/>
</dbReference>
<dbReference type="Pfam" id="PF13426">
    <property type="entry name" value="PAS_9"/>
    <property type="match status" value="1"/>
</dbReference>
<dbReference type="PANTHER" id="PTHR44757">
    <property type="entry name" value="DIGUANYLATE CYCLASE DGCP"/>
    <property type="match status" value="1"/>
</dbReference>
<dbReference type="SUPFAM" id="SSF55785">
    <property type="entry name" value="PYP-like sensor domain (PAS domain)"/>
    <property type="match status" value="2"/>
</dbReference>
<dbReference type="PROSITE" id="PS50110">
    <property type="entry name" value="RESPONSE_REGULATORY"/>
    <property type="match status" value="2"/>
</dbReference>
<dbReference type="Pfam" id="PF00990">
    <property type="entry name" value="GGDEF"/>
    <property type="match status" value="1"/>
</dbReference>
<feature type="modified residue" description="4-aspartylphosphate" evidence="5">
    <location>
        <position position="59"/>
    </location>
</feature>
<keyword evidence="3" id="KW-0973">c-di-GMP</keyword>
<dbReference type="CDD" id="cd01949">
    <property type="entry name" value="GGDEF"/>
    <property type="match status" value="1"/>
</dbReference>
<dbReference type="InterPro" id="IPR035919">
    <property type="entry name" value="EAL_sf"/>
</dbReference>
<dbReference type="OrthoDB" id="6597954at2"/>
<evidence type="ECO:0000256" key="1">
    <source>
        <dbReference type="ARBA" id="ARBA00001946"/>
    </source>
</evidence>
<dbReference type="InterPro" id="IPR043128">
    <property type="entry name" value="Rev_trsase/Diguanyl_cyclase"/>
</dbReference>
<dbReference type="GO" id="GO:0071111">
    <property type="term" value="F:cyclic-guanylate-specific phosphodiesterase activity"/>
    <property type="evidence" value="ECO:0007669"/>
    <property type="project" value="UniProtKB-EC"/>
</dbReference>
<dbReference type="CDD" id="cd00156">
    <property type="entry name" value="REC"/>
    <property type="match status" value="1"/>
</dbReference>